<evidence type="ECO:0000256" key="4">
    <source>
        <dbReference type="SAM" id="Coils"/>
    </source>
</evidence>
<dbReference type="InterPro" id="IPR015943">
    <property type="entry name" value="WD40/YVTN_repeat-like_dom_sf"/>
</dbReference>
<organism evidence="6 7">
    <name type="scientific">Hondaea fermentalgiana</name>
    <dbReference type="NCBI Taxonomy" id="2315210"/>
    <lineage>
        <taxon>Eukaryota</taxon>
        <taxon>Sar</taxon>
        <taxon>Stramenopiles</taxon>
        <taxon>Bigyra</taxon>
        <taxon>Labyrinthulomycetes</taxon>
        <taxon>Thraustochytrida</taxon>
        <taxon>Thraustochytriidae</taxon>
        <taxon>Hondaea</taxon>
    </lineage>
</organism>
<accession>A0A2R5G713</accession>
<evidence type="ECO:0000256" key="2">
    <source>
        <dbReference type="ARBA" id="ARBA00022737"/>
    </source>
</evidence>
<evidence type="ECO:0000313" key="6">
    <source>
        <dbReference type="EMBL" id="GBG23831.1"/>
    </source>
</evidence>
<gene>
    <name evidence="6" type="ORF">FCC1311_000512</name>
</gene>
<name>A0A2R5G713_9STRA</name>
<dbReference type="PANTHER" id="PTHR19848:SF8">
    <property type="entry name" value="F-BOX AND WD REPEAT DOMAIN CONTAINING 7"/>
    <property type="match status" value="1"/>
</dbReference>
<dbReference type="EMBL" id="BEYU01000001">
    <property type="protein sequence ID" value="GBG23831.1"/>
    <property type="molecule type" value="Genomic_DNA"/>
</dbReference>
<reference evidence="6 7" key="1">
    <citation type="submission" date="2017-12" db="EMBL/GenBank/DDBJ databases">
        <title>Sequencing, de novo assembly and annotation of complete genome of a new Thraustochytrid species, strain FCC1311.</title>
        <authorList>
            <person name="Sedici K."/>
            <person name="Godart F."/>
            <person name="Aiese Cigliano R."/>
            <person name="Sanseverino W."/>
            <person name="Barakat M."/>
            <person name="Ortet P."/>
            <person name="Marechal E."/>
            <person name="Cagnac O."/>
            <person name="Amato A."/>
        </authorList>
    </citation>
    <scope>NUCLEOTIDE SEQUENCE [LARGE SCALE GENOMIC DNA]</scope>
</reference>
<dbReference type="PROSITE" id="PS00678">
    <property type="entry name" value="WD_REPEATS_1"/>
    <property type="match status" value="1"/>
</dbReference>
<dbReference type="InterPro" id="IPR001680">
    <property type="entry name" value="WD40_rpt"/>
</dbReference>
<feature type="region of interest" description="Disordered" evidence="5">
    <location>
        <begin position="148"/>
        <end position="171"/>
    </location>
</feature>
<dbReference type="SUPFAM" id="SSF50978">
    <property type="entry name" value="WD40 repeat-like"/>
    <property type="match status" value="1"/>
</dbReference>
<dbReference type="InterPro" id="IPR019775">
    <property type="entry name" value="WD40_repeat_CS"/>
</dbReference>
<dbReference type="CDD" id="cd00200">
    <property type="entry name" value="WD40"/>
    <property type="match status" value="1"/>
</dbReference>
<dbReference type="InParanoid" id="A0A2R5G713"/>
<dbReference type="OrthoDB" id="538223at2759"/>
<keyword evidence="4" id="KW-0175">Coiled coil</keyword>
<sequence length="485" mass="53061">MASSERGESKWSFAIFPKTSFELQRELLRVRNEGSALKASLTDTRERLRQERAQHLRVKDELKATQELLQATQNELRALRSQHKHTEEKYLDISARNHDLEVRIVDEKRKVAETLNAMNEMIQSQQTRGGSHKGATFDVAAIMTPASADESTAKEDAESPPRGAQQSAKAWTSNVGVQLPTDWRVVAEASGVSVVSLAYNDDGTILVAGGSDGILRLWSPQFYNELSRSESVRQPILCVDMKSRYILGTCDRSCYVWQVEGPGSPPVLLHRLSGGHTGSVVAGRLTPDCRYAATGGRKIKIWDVATGDVVRTVDCMSKCLALDVNEQGSLLVSGHADKGVRLWDMRTGQRAGVVTSLHTNPLTSVSFSSQGNIVTVGMDNRLAILDQAKLGEEPPRYLTDREYRANQWWCKACVSPGIFTSGSLLVAAGSKAGSLFIWDLDSLSKIYTEQAHAQPITCVVWSPTGSQLASVDASGAIVCWNATGR</sequence>
<evidence type="ECO:0000313" key="7">
    <source>
        <dbReference type="Proteomes" id="UP000241890"/>
    </source>
</evidence>
<feature type="repeat" description="WD" evidence="3">
    <location>
        <begin position="187"/>
        <end position="219"/>
    </location>
</feature>
<dbReference type="Gene3D" id="2.130.10.10">
    <property type="entry name" value="YVTN repeat-like/Quinoprotein amine dehydrogenase"/>
    <property type="match status" value="2"/>
</dbReference>
<feature type="repeat" description="WD" evidence="3">
    <location>
        <begin position="449"/>
        <end position="485"/>
    </location>
</feature>
<protein>
    <submittedName>
        <fullName evidence="6">Guanine nucleotide-binding protein subunit beta-1</fullName>
    </submittedName>
</protein>
<dbReference type="PROSITE" id="PS50294">
    <property type="entry name" value="WD_REPEATS_REGION"/>
    <property type="match status" value="2"/>
</dbReference>
<keyword evidence="2" id="KW-0677">Repeat</keyword>
<dbReference type="SMART" id="SM00320">
    <property type="entry name" value="WD40"/>
    <property type="match status" value="5"/>
</dbReference>
<evidence type="ECO:0000256" key="1">
    <source>
        <dbReference type="ARBA" id="ARBA00022574"/>
    </source>
</evidence>
<evidence type="ECO:0000256" key="5">
    <source>
        <dbReference type="SAM" id="MobiDB-lite"/>
    </source>
</evidence>
<feature type="repeat" description="WD" evidence="3">
    <location>
        <begin position="321"/>
        <end position="353"/>
    </location>
</feature>
<dbReference type="InterPro" id="IPR036322">
    <property type="entry name" value="WD40_repeat_dom_sf"/>
</dbReference>
<dbReference type="PROSITE" id="PS50082">
    <property type="entry name" value="WD_REPEATS_2"/>
    <property type="match status" value="3"/>
</dbReference>
<dbReference type="PANTHER" id="PTHR19848">
    <property type="entry name" value="WD40 REPEAT PROTEIN"/>
    <property type="match status" value="1"/>
</dbReference>
<feature type="coiled-coil region" evidence="4">
    <location>
        <begin position="45"/>
        <end position="89"/>
    </location>
</feature>
<dbReference type="Proteomes" id="UP000241890">
    <property type="component" value="Unassembled WGS sequence"/>
</dbReference>
<keyword evidence="1 3" id="KW-0853">WD repeat</keyword>
<dbReference type="AlphaFoldDB" id="A0A2R5G713"/>
<dbReference type="Pfam" id="PF00400">
    <property type="entry name" value="WD40"/>
    <property type="match status" value="4"/>
</dbReference>
<proteinExistence type="predicted"/>
<comment type="caution">
    <text evidence="6">The sequence shown here is derived from an EMBL/GenBank/DDBJ whole genome shotgun (WGS) entry which is preliminary data.</text>
</comment>
<keyword evidence="7" id="KW-1185">Reference proteome</keyword>
<evidence type="ECO:0000256" key="3">
    <source>
        <dbReference type="PROSITE-ProRule" id="PRU00221"/>
    </source>
</evidence>